<evidence type="ECO:0000256" key="2">
    <source>
        <dbReference type="ARBA" id="ARBA00022692"/>
    </source>
</evidence>
<dbReference type="InterPro" id="IPR010652">
    <property type="entry name" value="DUF1232"/>
</dbReference>
<organism evidence="8 9">
    <name type="scientific">Treponema phagedenis</name>
    <dbReference type="NCBI Taxonomy" id="162"/>
    <lineage>
        <taxon>Bacteria</taxon>
        <taxon>Pseudomonadati</taxon>
        <taxon>Spirochaetota</taxon>
        <taxon>Spirochaetia</taxon>
        <taxon>Spirochaetales</taxon>
        <taxon>Treponemataceae</taxon>
        <taxon>Treponema</taxon>
    </lineage>
</organism>
<feature type="domain" description="DUF1232" evidence="7">
    <location>
        <begin position="66"/>
        <end position="101"/>
    </location>
</feature>
<dbReference type="AlphaFoldDB" id="A0A0B7H0G5"/>
<proteinExistence type="predicted"/>
<dbReference type="Proteomes" id="UP000042527">
    <property type="component" value="Unassembled WGS sequence"/>
</dbReference>
<evidence type="ECO:0000256" key="5">
    <source>
        <dbReference type="SAM" id="MobiDB-lite"/>
    </source>
</evidence>
<gene>
    <name evidence="8" type="ORF">TPHV1_90006</name>
</gene>
<dbReference type="EMBL" id="CDNC01000051">
    <property type="protein sequence ID" value="CEM63377.1"/>
    <property type="molecule type" value="Genomic_DNA"/>
</dbReference>
<keyword evidence="4 6" id="KW-0472">Membrane</keyword>
<comment type="subcellular location">
    <subcellularLocation>
        <location evidence="1">Endomembrane system</location>
        <topology evidence="1">Multi-pass membrane protein</topology>
    </subcellularLocation>
</comment>
<evidence type="ECO:0000259" key="7">
    <source>
        <dbReference type="Pfam" id="PF06803"/>
    </source>
</evidence>
<evidence type="ECO:0000256" key="3">
    <source>
        <dbReference type="ARBA" id="ARBA00022989"/>
    </source>
</evidence>
<dbReference type="RefSeq" id="WP_052335783.1">
    <property type="nucleotide sequence ID" value="NZ_CDNC01000051.1"/>
</dbReference>
<evidence type="ECO:0000256" key="6">
    <source>
        <dbReference type="SAM" id="Phobius"/>
    </source>
</evidence>
<feature type="transmembrane region" description="Helical" evidence="6">
    <location>
        <begin position="62"/>
        <end position="81"/>
    </location>
</feature>
<evidence type="ECO:0000256" key="1">
    <source>
        <dbReference type="ARBA" id="ARBA00004127"/>
    </source>
</evidence>
<reference evidence="9" key="1">
    <citation type="submission" date="2015-01" db="EMBL/GenBank/DDBJ databases">
        <authorList>
            <person name="Manzoor Shahid"/>
            <person name="Zubair Saima"/>
        </authorList>
    </citation>
    <scope>NUCLEOTIDE SEQUENCE [LARGE SCALE GENOMIC DNA]</scope>
    <source>
        <strain evidence="9">V1</strain>
    </source>
</reference>
<feature type="compositionally biased region" description="Basic and acidic residues" evidence="5">
    <location>
        <begin position="1"/>
        <end position="17"/>
    </location>
</feature>
<keyword evidence="9" id="KW-1185">Reference proteome</keyword>
<evidence type="ECO:0000256" key="4">
    <source>
        <dbReference type="ARBA" id="ARBA00023136"/>
    </source>
</evidence>
<evidence type="ECO:0000313" key="8">
    <source>
        <dbReference type="EMBL" id="CEM63377.1"/>
    </source>
</evidence>
<dbReference type="GO" id="GO:0012505">
    <property type="term" value="C:endomembrane system"/>
    <property type="evidence" value="ECO:0007669"/>
    <property type="project" value="UniProtKB-SubCell"/>
</dbReference>
<feature type="region of interest" description="Disordered" evidence="5">
    <location>
        <begin position="1"/>
        <end position="23"/>
    </location>
</feature>
<accession>A0A0B7H0G5</accession>
<protein>
    <recommendedName>
        <fullName evidence="7">DUF1232 domain-containing protein</fullName>
    </recommendedName>
</protein>
<evidence type="ECO:0000313" key="9">
    <source>
        <dbReference type="Proteomes" id="UP000042527"/>
    </source>
</evidence>
<name>A0A0B7H0G5_TREPH</name>
<dbReference type="Pfam" id="PF06803">
    <property type="entry name" value="DUF1232"/>
    <property type="match status" value="1"/>
</dbReference>
<keyword evidence="3 6" id="KW-1133">Transmembrane helix</keyword>
<sequence length="117" mass="12715">MENMSDDQKQESFKQFDEYSQNASEADVEKIASKLDGMNRGPIAKVWGNVTKMWKLIKDPNAAWGAKAVAIGALLYLVSPIDAIPDFIPFAGLLDDVGVITAAVASLAYALSEYDDD</sequence>
<keyword evidence="2 6" id="KW-0812">Transmembrane</keyword>